<dbReference type="InterPro" id="IPR013120">
    <property type="entry name" value="FAR_NAD-bd"/>
</dbReference>
<accession>A0A2H8TPT6</accession>
<dbReference type="PANTHER" id="PTHR11011">
    <property type="entry name" value="MALE STERILITY PROTEIN 2-RELATED"/>
    <property type="match status" value="1"/>
</dbReference>
<evidence type="ECO:0000256" key="7">
    <source>
        <dbReference type="ARBA" id="ARBA00023098"/>
    </source>
</evidence>
<proteinExistence type="inferred from homology"/>
<keyword evidence="5 10" id="KW-0521">NADP</keyword>
<feature type="transmembrane region" description="Helical" evidence="10">
    <location>
        <begin position="463"/>
        <end position="486"/>
    </location>
</feature>
<keyword evidence="3 10" id="KW-0444">Lipid biosynthesis</keyword>
<evidence type="ECO:0000256" key="6">
    <source>
        <dbReference type="ARBA" id="ARBA00022989"/>
    </source>
</evidence>
<keyword evidence="8 10" id="KW-0472">Membrane</keyword>
<evidence type="ECO:0000256" key="9">
    <source>
        <dbReference type="ARBA" id="ARBA00052530"/>
    </source>
</evidence>
<dbReference type="PANTHER" id="PTHR11011:SF60">
    <property type="entry name" value="FATTY ACYL-COA REDUCTASE-RELATED"/>
    <property type="match status" value="1"/>
</dbReference>
<feature type="domain" description="Fatty acyl-CoA reductase C-terminal" evidence="11">
    <location>
        <begin position="356"/>
        <end position="448"/>
    </location>
</feature>
<keyword evidence="6 10" id="KW-1133">Transmembrane helix</keyword>
<evidence type="ECO:0000256" key="8">
    <source>
        <dbReference type="ARBA" id="ARBA00023136"/>
    </source>
</evidence>
<dbReference type="CDD" id="cd09071">
    <property type="entry name" value="FAR_C"/>
    <property type="match status" value="1"/>
</dbReference>
<dbReference type="GO" id="GO:0035336">
    <property type="term" value="P:long-chain fatty-acyl-CoA metabolic process"/>
    <property type="evidence" value="ECO:0007669"/>
    <property type="project" value="TreeGrafter"/>
</dbReference>
<evidence type="ECO:0000259" key="11">
    <source>
        <dbReference type="Pfam" id="PF03015"/>
    </source>
</evidence>
<dbReference type="GO" id="GO:0016020">
    <property type="term" value="C:membrane"/>
    <property type="evidence" value="ECO:0007669"/>
    <property type="project" value="UniProtKB-SubCell"/>
</dbReference>
<dbReference type="Gene3D" id="3.40.50.720">
    <property type="entry name" value="NAD(P)-binding Rossmann-like Domain"/>
    <property type="match status" value="1"/>
</dbReference>
<dbReference type="AlphaFoldDB" id="A0A2H8TPT6"/>
<dbReference type="CDD" id="cd05236">
    <property type="entry name" value="FAR-N_SDR_e"/>
    <property type="match status" value="1"/>
</dbReference>
<keyword evidence="10" id="KW-0560">Oxidoreductase</keyword>
<keyword evidence="4 10" id="KW-0812">Transmembrane</keyword>
<dbReference type="Pfam" id="PF03015">
    <property type="entry name" value="Sterile"/>
    <property type="match status" value="1"/>
</dbReference>
<dbReference type="GO" id="GO:0102965">
    <property type="term" value="F:alcohol-forming long-chain fatty acyl-CoA reductase activity"/>
    <property type="evidence" value="ECO:0007669"/>
    <property type="project" value="UniProtKB-EC"/>
</dbReference>
<dbReference type="InterPro" id="IPR026055">
    <property type="entry name" value="FAR"/>
</dbReference>
<protein>
    <recommendedName>
        <fullName evidence="10">Fatty acyl-CoA reductase</fullName>
        <ecNumber evidence="10">1.2.1.84</ecNumber>
    </recommendedName>
</protein>
<evidence type="ECO:0000256" key="2">
    <source>
        <dbReference type="ARBA" id="ARBA00005928"/>
    </source>
</evidence>
<dbReference type="GO" id="GO:0005777">
    <property type="term" value="C:peroxisome"/>
    <property type="evidence" value="ECO:0007669"/>
    <property type="project" value="TreeGrafter"/>
</dbReference>
<dbReference type="InterPro" id="IPR036291">
    <property type="entry name" value="NAD(P)-bd_dom_sf"/>
</dbReference>
<dbReference type="GO" id="GO:0080019">
    <property type="term" value="F:alcohol-forming very long-chain fatty acyl-CoA reductase activity"/>
    <property type="evidence" value="ECO:0007669"/>
    <property type="project" value="InterPro"/>
</dbReference>
<dbReference type="EC" id="1.2.1.84" evidence="10"/>
<reference evidence="13" key="1">
    <citation type="submission" date="2017-10" db="EMBL/GenBank/DDBJ databases">
        <title>Transcriptome Assembly of Sugarcane Aphid Adults.</title>
        <authorList>
            <person name="Scully E.D."/>
            <person name="Palmer N.A."/>
            <person name="Geib S.M."/>
            <person name="Sarath G."/>
            <person name="Sattler S.E."/>
        </authorList>
    </citation>
    <scope>NUCLEOTIDE SEQUENCE</scope>
    <source>
        <tissue evidence="13">Whole body</tissue>
    </source>
</reference>
<evidence type="ECO:0000256" key="10">
    <source>
        <dbReference type="RuleBase" id="RU363097"/>
    </source>
</evidence>
<dbReference type="Pfam" id="PF07993">
    <property type="entry name" value="NAD_binding_4"/>
    <property type="match status" value="1"/>
</dbReference>
<name>A0A2H8TPT6_9HEMI</name>
<sequence>MDMNIAETFRDGTIFVTGSTGFLGKLLVEKLFRSCSLKKVAILVRSKKGLSSCRRAADIYNESVFDCLRKEKPDFLTKIKIIDGDLEQTSLGLSSEDHEWLIENGNFVFHCAATVRFNETLQTATKINILGTDNILNLATKMRNLKGLVHVSTAYSHCPRNVIKEKFYPVLITVKELKNMSIDEISCANILGNWPNTYTFTKAIAENLILDNHNQLPISIFRPSIIGCTQSEPYPGWLDTINGPSGIVTGTITGILRAICVDKAKITDIIPVDYTVNALISVMWDTVNRYQRSEHTKNVPKIYNYVSSFESPLTWDRFIKEIRNHYFEVPPLRSVWYLYEIFYTNLLFGIILKFWLHTVPAALMDFLLIICGKSPKTLKMYAKIEKMLNLLNVFTTKQWSFDNKNTRKLWSILSKEDRDVFWFSLEEFDWEAYLKIYYFGIRKYILHEDYSNKEKAVSKNRKLFWLHQLFFVLIAYILIHFLYWIFVM</sequence>
<organism evidence="13">
    <name type="scientific">Melanaphis sacchari</name>
    <dbReference type="NCBI Taxonomy" id="742174"/>
    <lineage>
        <taxon>Eukaryota</taxon>
        <taxon>Metazoa</taxon>
        <taxon>Ecdysozoa</taxon>
        <taxon>Arthropoda</taxon>
        <taxon>Hexapoda</taxon>
        <taxon>Insecta</taxon>
        <taxon>Pterygota</taxon>
        <taxon>Neoptera</taxon>
        <taxon>Paraneoptera</taxon>
        <taxon>Hemiptera</taxon>
        <taxon>Sternorrhyncha</taxon>
        <taxon>Aphidomorpha</taxon>
        <taxon>Aphidoidea</taxon>
        <taxon>Aphididae</taxon>
        <taxon>Aphidini</taxon>
        <taxon>Melanaphis</taxon>
    </lineage>
</organism>
<dbReference type="FunFam" id="3.40.50.720:FF:000143">
    <property type="entry name" value="Fatty acyl-CoA reductase"/>
    <property type="match status" value="1"/>
</dbReference>
<dbReference type="EMBL" id="GFXV01004402">
    <property type="protein sequence ID" value="MBW16207.1"/>
    <property type="molecule type" value="Transcribed_RNA"/>
</dbReference>
<comment type="subcellular location">
    <subcellularLocation>
        <location evidence="1">Membrane</location>
        <topology evidence="1">Multi-pass membrane protein</topology>
    </subcellularLocation>
</comment>
<feature type="domain" description="Thioester reductase (TE)" evidence="12">
    <location>
        <begin position="16"/>
        <end position="278"/>
    </location>
</feature>
<dbReference type="InterPro" id="IPR033640">
    <property type="entry name" value="FAR_C"/>
</dbReference>
<evidence type="ECO:0000313" key="13">
    <source>
        <dbReference type="EMBL" id="MBW16207.1"/>
    </source>
</evidence>
<keyword evidence="7 10" id="KW-0443">Lipid metabolism</keyword>
<comment type="function">
    <text evidence="10">Catalyzes the reduction of fatty acyl-CoA to fatty alcohols.</text>
</comment>
<evidence type="ECO:0000256" key="3">
    <source>
        <dbReference type="ARBA" id="ARBA00022516"/>
    </source>
</evidence>
<evidence type="ECO:0000259" key="12">
    <source>
        <dbReference type="Pfam" id="PF07993"/>
    </source>
</evidence>
<evidence type="ECO:0000256" key="5">
    <source>
        <dbReference type="ARBA" id="ARBA00022857"/>
    </source>
</evidence>
<comment type="catalytic activity">
    <reaction evidence="9 10">
        <text>a long-chain fatty acyl-CoA + 2 NADPH + 2 H(+) = a long-chain primary fatty alcohol + 2 NADP(+) + CoA</text>
        <dbReference type="Rhea" id="RHEA:52716"/>
        <dbReference type="ChEBI" id="CHEBI:15378"/>
        <dbReference type="ChEBI" id="CHEBI:57287"/>
        <dbReference type="ChEBI" id="CHEBI:57783"/>
        <dbReference type="ChEBI" id="CHEBI:58349"/>
        <dbReference type="ChEBI" id="CHEBI:77396"/>
        <dbReference type="ChEBI" id="CHEBI:83139"/>
        <dbReference type="EC" id="1.2.1.84"/>
    </reaction>
</comment>
<gene>
    <name evidence="13" type="primary">far1_0</name>
</gene>
<comment type="similarity">
    <text evidence="2 10">Belongs to the fatty acyl-CoA reductase family.</text>
</comment>
<dbReference type="SUPFAM" id="SSF51735">
    <property type="entry name" value="NAD(P)-binding Rossmann-fold domains"/>
    <property type="match status" value="1"/>
</dbReference>
<evidence type="ECO:0000256" key="4">
    <source>
        <dbReference type="ARBA" id="ARBA00022692"/>
    </source>
</evidence>
<dbReference type="OrthoDB" id="429813at2759"/>
<evidence type="ECO:0000256" key="1">
    <source>
        <dbReference type="ARBA" id="ARBA00004141"/>
    </source>
</evidence>